<sequence>MNFIREKETQYILSNYKSMSHQSLTDYLLKYNYDIDCAYIFNSLPLDLQKILNDLAGEAVKANNETIKAYDEEIKAKDEEIKAKDKMIKQFDILNKFVKQYNKQLDADIYQLQQQLENRRELNRQLGIF</sequence>
<dbReference type="RefSeq" id="YP_009046778.1">
    <property type="nucleotide sequence ID" value="NC_024451.1"/>
</dbReference>
<evidence type="ECO:0000256" key="1">
    <source>
        <dbReference type="SAM" id="Coils"/>
    </source>
</evidence>
<accession>A0A068QKN4</accession>
<organism evidence="2 3">
    <name type="scientific">Armadillidium vulgare iridescent virus</name>
    <dbReference type="NCBI Taxonomy" id="72201"/>
    <lineage>
        <taxon>Viruses</taxon>
        <taxon>Varidnaviria</taxon>
        <taxon>Bamfordvirae</taxon>
        <taxon>Nucleocytoviricota</taxon>
        <taxon>Megaviricetes</taxon>
        <taxon>Pimascovirales</taxon>
        <taxon>Pimascovirales incertae sedis</taxon>
        <taxon>Iridoviridae</taxon>
        <taxon>Betairidovirinae</taxon>
        <taxon>Iridovirus</taxon>
        <taxon>Iridovirus armadillidium1</taxon>
        <taxon>Invertebrate iridescent virus 31</taxon>
    </lineage>
</organism>
<gene>
    <name evidence="2" type="primary">164R</name>
    <name evidence="2" type="ORF">IIV31_164R</name>
</gene>
<keyword evidence="1" id="KW-0175">Coiled coil</keyword>
<dbReference type="GeneID" id="19738748"/>
<protein>
    <submittedName>
        <fullName evidence="2">Uncharacterized protein</fullName>
    </submittedName>
</protein>
<feature type="coiled-coil region" evidence="1">
    <location>
        <begin position="60"/>
        <end position="122"/>
    </location>
</feature>
<name>A0A068QKN4_9VIRU</name>
<dbReference type="KEGG" id="vg:19738748"/>
<proteinExistence type="predicted"/>
<keyword evidence="3" id="KW-1185">Reference proteome</keyword>
<dbReference type="Gene3D" id="3.40.190.170">
    <property type="entry name" value="Bacterial extracellular solute-binding protein, family 7"/>
    <property type="match status" value="1"/>
</dbReference>
<dbReference type="Proteomes" id="UP000114278">
    <property type="component" value="Segment"/>
</dbReference>
<dbReference type="InterPro" id="IPR038404">
    <property type="entry name" value="TRAP_DctP_sf"/>
</dbReference>
<reference evidence="2 3" key="1">
    <citation type="journal article" date="2014" name="J. Gen. Virol.">
        <title>Genome sequence of a crustacean iridovirus, IIV31, isolated from the pill bug, Armadillidium vulgare.</title>
        <authorList>
            <person name="Piegu B."/>
            <person name="Guizard S."/>
            <person name="Yeping T."/>
            <person name="Cruaud C."/>
            <person name="Asgari S."/>
            <person name="Bideshi D.K."/>
            <person name="Federici B.A."/>
            <person name="Bigot Y."/>
        </authorList>
    </citation>
    <scope>NUCLEOTIDE SEQUENCE [LARGE SCALE GENOMIC DNA]</scope>
</reference>
<evidence type="ECO:0000313" key="3">
    <source>
        <dbReference type="Proteomes" id="UP000114278"/>
    </source>
</evidence>
<dbReference type="EMBL" id="HF920637">
    <property type="protein sequence ID" value="CCV02536.1"/>
    <property type="molecule type" value="Genomic_DNA"/>
</dbReference>
<evidence type="ECO:0000313" key="2">
    <source>
        <dbReference type="EMBL" id="CCV02536.1"/>
    </source>
</evidence>